<evidence type="ECO:0000259" key="4">
    <source>
        <dbReference type="PROSITE" id="PS50886"/>
    </source>
</evidence>
<evidence type="ECO:0000313" key="9">
    <source>
        <dbReference type="Proteomes" id="UP000216802"/>
    </source>
</evidence>
<evidence type="ECO:0000256" key="1">
    <source>
        <dbReference type="ARBA" id="ARBA00022555"/>
    </source>
</evidence>
<dbReference type="Proteomes" id="UP000214739">
    <property type="component" value="Unassembled WGS sequence"/>
</dbReference>
<reference evidence="6 9" key="2">
    <citation type="submission" date="2017-04" db="EMBL/GenBank/DDBJ databases">
        <title>Kefir bacterial isolates.</title>
        <authorList>
            <person name="Kim Y."/>
            <person name="Blasche S."/>
            <person name="Patil K.R."/>
        </authorList>
    </citation>
    <scope>NUCLEOTIDE SEQUENCE [LARGE SCALE GENOMIC DNA]</scope>
    <source>
        <strain evidence="6 9">OG2</strain>
    </source>
</reference>
<keyword evidence="10" id="KW-1185">Reference proteome</keyword>
<dbReference type="InterPro" id="IPR002547">
    <property type="entry name" value="tRNA-bd_dom"/>
</dbReference>
<reference evidence="5 8" key="1">
    <citation type="journal article" date="2017" name="Biosci Microbiota Food Health">
        <title>Genomic characterization reconfirms the taxonomic status of Lactobacillus parakefiri.</title>
        <authorList>
            <person name="Tanizawa Y."/>
            <person name="Kobayashi H."/>
            <person name="Kaminuma E."/>
            <person name="Sakamoto M."/>
            <person name="Ohkuma M."/>
            <person name="Nakamura Y."/>
            <person name="Arita M."/>
            <person name="Tohno M."/>
        </authorList>
    </citation>
    <scope>NUCLEOTIDE SEQUENCE [LARGE SCALE GENOMIC DNA]</scope>
    <source>
        <strain evidence="5 8">JCM 8573</strain>
    </source>
</reference>
<dbReference type="PROSITE" id="PS50886">
    <property type="entry name" value="TRBD"/>
    <property type="match status" value="1"/>
</dbReference>
<feature type="domain" description="TRNA-binding" evidence="4">
    <location>
        <begin position="92"/>
        <end position="203"/>
    </location>
</feature>
<dbReference type="SUPFAM" id="SSF50249">
    <property type="entry name" value="Nucleic acid-binding proteins"/>
    <property type="match status" value="1"/>
</dbReference>
<organism evidence="6 9">
    <name type="scientific">Lentilactobacillus parakefiri</name>
    <dbReference type="NCBI Taxonomy" id="152332"/>
    <lineage>
        <taxon>Bacteria</taxon>
        <taxon>Bacillati</taxon>
        <taxon>Bacillota</taxon>
        <taxon>Bacilli</taxon>
        <taxon>Lactobacillales</taxon>
        <taxon>Lactobacillaceae</taxon>
        <taxon>Lentilactobacillus</taxon>
    </lineage>
</organism>
<dbReference type="RefSeq" id="WP_057963242.1">
    <property type="nucleotide sequence ID" value="NZ_BAAAXO010000028.1"/>
</dbReference>
<dbReference type="EMBL" id="NCXI01000034">
    <property type="protein sequence ID" value="PAK83950.1"/>
    <property type="molecule type" value="Genomic_DNA"/>
</dbReference>
<proteinExistence type="predicted"/>
<protein>
    <submittedName>
        <fullName evidence="5">tRNA binding domain protein</fullName>
    </submittedName>
    <submittedName>
        <fullName evidence="6">tRNA-binding protein</fullName>
    </submittedName>
</protein>
<dbReference type="CDD" id="cd02796">
    <property type="entry name" value="tRNA_bind_bactPheRS"/>
    <property type="match status" value="1"/>
</dbReference>
<dbReference type="AlphaFoldDB" id="A0A269YEX0"/>
<keyword evidence="1 3" id="KW-0820">tRNA-binding</keyword>
<dbReference type="Proteomes" id="UP000294668">
    <property type="component" value="Unassembled WGS sequence"/>
</dbReference>
<evidence type="ECO:0000256" key="2">
    <source>
        <dbReference type="ARBA" id="ARBA00022884"/>
    </source>
</evidence>
<dbReference type="Gene3D" id="2.40.50.140">
    <property type="entry name" value="Nucleic acid-binding proteins"/>
    <property type="match status" value="1"/>
</dbReference>
<dbReference type="Gene3D" id="3.30.1940.10">
    <property type="entry name" value="YtpR-like"/>
    <property type="match status" value="1"/>
</dbReference>
<dbReference type="GO" id="GO:0000049">
    <property type="term" value="F:tRNA binding"/>
    <property type="evidence" value="ECO:0007669"/>
    <property type="project" value="UniProtKB-UniRule"/>
</dbReference>
<name>A0A269YEX0_9LACO</name>
<keyword evidence="2 3" id="KW-0694">RNA-binding</keyword>
<dbReference type="Pfam" id="PF14794">
    <property type="entry name" value="DUF4479"/>
    <property type="match status" value="1"/>
</dbReference>
<dbReference type="OrthoDB" id="9805455at2"/>
<dbReference type="InterPro" id="IPR012340">
    <property type="entry name" value="NA-bd_OB-fold"/>
</dbReference>
<dbReference type="EMBL" id="BDGB01000064">
    <property type="protein sequence ID" value="GAW72254.1"/>
    <property type="molecule type" value="Genomic_DNA"/>
</dbReference>
<reference evidence="7" key="4">
    <citation type="submission" date="2019-02" db="EMBL/GenBank/DDBJ databases">
        <authorList>
            <person name="Buron G."/>
            <person name="Chaylann A."/>
            <person name="Dolejs I."/>
            <person name="Forster J."/>
            <person name="Miks M.H."/>
        </authorList>
    </citation>
    <scope>NUCLEOTIDE SEQUENCE</scope>
    <source>
        <strain evidence="7">DSM 10551</strain>
    </source>
</reference>
<accession>A0A269YEX0</accession>
<dbReference type="Pfam" id="PF01588">
    <property type="entry name" value="tRNA_bind"/>
    <property type="match status" value="1"/>
</dbReference>
<evidence type="ECO:0000313" key="10">
    <source>
        <dbReference type="Proteomes" id="UP000294668"/>
    </source>
</evidence>
<dbReference type="Proteomes" id="UP000216802">
    <property type="component" value="Unassembled WGS sequence"/>
</dbReference>
<gene>
    <name evidence="6" type="ORF">B8W98_05795</name>
    <name evidence="7" type="ORF">C5L28_001392</name>
    <name evidence="5" type="ORF">LPKJCM_01367</name>
</gene>
<evidence type="ECO:0000256" key="3">
    <source>
        <dbReference type="PROSITE-ProRule" id="PRU00209"/>
    </source>
</evidence>
<evidence type="ECO:0000313" key="8">
    <source>
        <dbReference type="Proteomes" id="UP000214739"/>
    </source>
</evidence>
<reference evidence="7 10" key="3">
    <citation type="journal article" date="2019" name="Appl. Microbiol. Biotechnol.">
        <title>Uncovering carbohydrate metabolism through a genotype-phenotype association study of 56 lactic acid bacteria genomes.</title>
        <authorList>
            <person name="Buron-Moles G."/>
            <person name="Chailyan A."/>
            <person name="Dolejs I."/>
            <person name="Forster J."/>
            <person name="Miks M.H."/>
        </authorList>
    </citation>
    <scope>NUCLEOTIDE SEQUENCE [LARGE SCALE GENOMIC DNA]</scope>
    <source>
        <strain evidence="7 10">DSM 10551</strain>
    </source>
</reference>
<sequence length="212" mass="23239">MLITSYNPNSTGDTMVLIMNPDVGEQSVTIHDKVARIFAADTNQTLGYNFLAVSEILPEIVHENGQIHLTEEQVAHLNQYLGDHDFPADVRYDNQPKFVVGYVKSVADHPKANHLQITQTDIGTGKDVQIVSGSPNMREDIKVVVALSGAMMPDGQIIWPGKLRGVESDGMICSGRELGLKNAPQVPGVLILPDDYQVGDAFDFDKAQHLFD</sequence>
<dbReference type="EMBL" id="PUFL01000001">
    <property type="protein sequence ID" value="TDG95218.1"/>
    <property type="molecule type" value="Genomic_DNA"/>
</dbReference>
<comment type="caution">
    <text evidence="6">The sequence shown here is derived from an EMBL/GenBank/DDBJ whole genome shotgun (WGS) entry which is preliminary data.</text>
</comment>
<evidence type="ECO:0000313" key="5">
    <source>
        <dbReference type="EMBL" id="GAW72254.1"/>
    </source>
</evidence>
<dbReference type="NCBIfam" id="NF045760">
    <property type="entry name" value="YtpR"/>
    <property type="match status" value="1"/>
</dbReference>
<dbReference type="InterPro" id="IPR027855">
    <property type="entry name" value="DUF4479"/>
</dbReference>
<evidence type="ECO:0000313" key="7">
    <source>
        <dbReference type="EMBL" id="TDG95218.1"/>
    </source>
</evidence>
<evidence type="ECO:0000313" key="6">
    <source>
        <dbReference type="EMBL" id="PAK83950.1"/>
    </source>
</evidence>
<dbReference type="InterPro" id="IPR037154">
    <property type="entry name" value="YtpR-like_sf"/>
</dbReference>
<dbReference type="InterPro" id="IPR033714">
    <property type="entry name" value="tRNA_bind_bactPheRS"/>
</dbReference>